<accession>U3ADL1</accession>
<dbReference type="PANTHER" id="PTHR30387:SF2">
    <property type="entry name" value="MANNONATE DEHYDRATASE"/>
    <property type="match status" value="1"/>
</dbReference>
<name>U3ADL1_9EURY</name>
<dbReference type="GO" id="GO:0008927">
    <property type="term" value="F:mannonate dehydratase activity"/>
    <property type="evidence" value="ECO:0007669"/>
    <property type="project" value="UniProtKB-EC"/>
</dbReference>
<dbReference type="InterPro" id="IPR004628">
    <property type="entry name" value="Man_deHydtase"/>
</dbReference>
<keyword evidence="10" id="KW-0456">Lyase</keyword>
<reference evidence="11 12" key="1">
    <citation type="submission" date="2013-09" db="EMBL/GenBank/DDBJ databases">
        <title>Whole genome sequencing of Halarchaeum acidiphilum strain MH1-52-1.</title>
        <authorList>
            <person name="Shimane Y."/>
            <person name="Minegishi H."/>
            <person name="Nishi S."/>
            <person name="Echigo A."/>
            <person name="Shuto A."/>
            <person name="Konishi M."/>
            <person name="Ito T."/>
            <person name="Ohkuma M."/>
            <person name="Ohta Y."/>
            <person name="Nagano Y."/>
            <person name="Tsubouchi T."/>
            <person name="Mori K."/>
            <person name="Usui K."/>
            <person name="Kamekura M."/>
            <person name="Usami R."/>
            <person name="Takaki Y."/>
            <person name="Hatada Y."/>
        </authorList>
    </citation>
    <scope>NUCLEOTIDE SEQUENCE [LARGE SCALE GENOMIC DNA]</scope>
    <source>
        <strain evidence="11 12">JCM 16109</strain>
    </source>
</reference>
<dbReference type="Proteomes" id="UP000016986">
    <property type="component" value="Unassembled WGS sequence"/>
</dbReference>
<dbReference type="GO" id="GO:0030145">
    <property type="term" value="F:manganese ion binding"/>
    <property type="evidence" value="ECO:0007669"/>
    <property type="project" value="TreeGrafter"/>
</dbReference>
<evidence type="ECO:0000313" key="11">
    <source>
        <dbReference type="EMBL" id="GAD52853.1"/>
    </source>
</evidence>
<dbReference type="EMBL" id="BATA01000037">
    <property type="protein sequence ID" value="GAD52853.1"/>
    <property type="molecule type" value="Genomic_DNA"/>
</dbReference>
<dbReference type="AlphaFoldDB" id="U3ADL1"/>
<keyword evidence="12" id="KW-1185">Reference proteome</keyword>
<comment type="cofactor">
    <cofactor evidence="2">
        <name>Mn(2+)</name>
        <dbReference type="ChEBI" id="CHEBI:29035"/>
    </cofactor>
</comment>
<evidence type="ECO:0000256" key="5">
    <source>
        <dbReference type="ARBA" id="ARBA00004892"/>
    </source>
</evidence>
<dbReference type="GO" id="GO:0008198">
    <property type="term" value="F:ferrous iron binding"/>
    <property type="evidence" value="ECO:0007669"/>
    <property type="project" value="TreeGrafter"/>
</dbReference>
<comment type="cofactor">
    <cofactor evidence="3">
        <name>Fe(2+)</name>
        <dbReference type="ChEBI" id="CHEBI:29033"/>
    </cofactor>
</comment>
<proteinExistence type="inferred from homology"/>
<evidence type="ECO:0000256" key="10">
    <source>
        <dbReference type="ARBA" id="ARBA00023239"/>
    </source>
</evidence>
<evidence type="ECO:0000313" key="12">
    <source>
        <dbReference type="Proteomes" id="UP000016986"/>
    </source>
</evidence>
<organism evidence="11 12">
    <name type="scientific">Halarchaeum acidiphilum MH1-52-1</name>
    <dbReference type="NCBI Taxonomy" id="1261545"/>
    <lineage>
        <taxon>Archaea</taxon>
        <taxon>Methanobacteriati</taxon>
        <taxon>Methanobacteriota</taxon>
        <taxon>Stenosarchaea group</taxon>
        <taxon>Halobacteria</taxon>
        <taxon>Halobacteriales</taxon>
        <taxon>Halobacteriaceae</taxon>
    </lineage>
</organism>
<dbReference type="SUPFAM" id="SSF51658">
    <property type="entry name" value="Xylose isomerase-like"/>
    <property type="match status" value="1"/>
</dbReference>
<keyword evidence="9" id="KW-0464">Manganese</keyword>
<sequence length="317" mass="35502">METALILPPERDERWDLAKQTGVETAVVHTLEIGDGSRPWRYEDLLELTQTFRDYGLDVGAIEGCVPISDATRLGREGRDEEIERFKRYLRNLGELDVPVVAYDWMVGKRWARTSTAIPTRGGSLTTGYDDDLMAGAPEQEIAPVDAADLWDALEYFLNEVVPVAEEAGVKLALHPDDPPIGNLRGVDRIVTSPENYDRVMDMYDSEYNGITFCQGNFAAMGADIPETIRHFGERINFVHFRDVEGDRSEFVETWHDAGPTDMRACIEAYRDIGFEGPARPDHVPTMATEENSNPGYMTLGRLYAVGYMKGLLEATA</sequence>
<dbReference type="OrthoDB" id="39900at2157"/>
<comment type="catalytic activity">
    <reaction evidence="1">
        <text>D-mannonate = 2-dehydro-3-deoxy-D-gluconate + H2O</text>
        <dbReference type="Rhea" id="RHEA:20097"/>
        <dbReference type="ChEBI" id="CHEBI:15377"/>
        <dbReference type="ChEBI" id="CHEBI:17767"/>
        <dbReference type="ChEBI" id="CHEBI:57990"/>
        <dbReference type="EC" id="4.2.1.8"/>
    </reaction>
</comment>
<keyword evidence="8" id="KW-0408">Iron</keyword>
<comment type="function">
    <text evidence="4">Catalyzes the dehydration of D-mannonate.</text>
</comment>
<dbReference type="PANTHER" id="PTHR30387">
    <property type="entry name" value="MANNONATE DEHYDRATASE"/>
    <property type="match status" value="1"/>
</dbReference>
<evidence type="ECO:0000256" key="2">
    <source>
        <dbReference type="ARBA" id="ARBA00001936"/>
    </source>
</evidence>
<evidence type="ECO:0000256" key="7">
    <source>
        <dbReference type="ARBA" id="ARBA00012927"/>
    </source>
</evidence>
<dbReference type="EC" id="4.2.1.8" evidence="7"/>
<dbReference type="eggNOG" id="arCOG05324">
    <property type="taxonomic scope" value="Archaea"/>
</dbReference>
<protein>
    <recommendedName>
        <fullName evidence="7">mannonate dehydratase</fullName>
        <ecNumber evidence="7">4.2.1.8</ecNumber>
    </recommendedName>
</protein>
<evidence type="ECO:0000256" key="1">
    <source>
        <dbReference type="ARBA" id="ARBA00001794"/>
    </source>
</evidence>
<evidence type="ECO:0000256" key="9">
    <source>
        <dbReference type="ARBA" id="ARBA00023211"/>
    </source>
</evidence>
<dbReference type="GO" id="GO:0042840">
    <property type="term" value="P:D-glucuronate catabolic process"/>
    <property type="evidence" value="ECO:0007669"/>
    <property type="project" value="TreeGrafter"/>
</dbReference>
<comment type="caution">
    <text evidence="11">The sequence shown here is derived from an EMBL/GenBank/DDBJ whole genome shotgun (WGS) entry which is preliminary data.</text>
</comment>
<dbReference type="RefSeq" id="WP_020222076.1">
    <property type="nucleotide sequence ID" value="NZ_BANO01000150.1"/>
</dbReference>
<dbReference type="InterPro" id="IPR036237">
    <property type="entry name" value="Xyl_isomerase-like_sf"/>
</dbReference>
<evidence type="ECO:0000256" key="4">
    <source>
        <dbReference type="ARBA" id="ARBA00002713"/>
    </source>
</evidence>
<gene>
    <name evidence="11" type="ORF">MBEHAL_1613</name>
</gene>
<comment type="pathway">
    <text evidence="5">Carbohydrate metabolism; pentose and glucuronate interconversion.</text>
</comment>
<evidence type="ECO:0000256" key="3">
    <source>
        <dbReference type="ARBA" id="ARBA00001954"/>
    </source>
</evidence>
<evidence type="ECO:0000256" key="8">
    <source>
        <dbReference type="ARBA" id="ARBA00023004"/>
    </source>
</evidence>
<evidence type="ECO:0000256" key="6">
    <source>
        <dbReference type="ARBA" id="ARBA00007389"/>
    </source>
</evidence>
<comment type="similarity">
    <text evidence="6">Belongs to the mannonate dehydratase family.</text>
</comment>
<dbReference type="PIRSF" id="PIRSF016049">
    <property type="entry name" value="Man_dehyd"/>
    <property type="match status" value="1"/>
</dbReference>
<dbReference type="Pfam" id="PF03786">
    <property type="entry name" value="UxuA"/>
    <property type="match status" value="2"/>
</dbReference>
<dbReference type="Gene3D" id="3.20.20.150">
    <property type="entry name" value="Divalent-metal-dependent TIM barrel enzymes"/>
    <property type="match status" value="1"/>
</dbReference>